<dbReference type="AlphaFoldDB" id="A0A081G3R3"/>
<sequence>MHCAFSDSCSRLFLFGCETCSTPGSVRCIRFLFCYPANTVLEVVHCNIERAAYYV</sequence>
<evidence type="ECO:0000313" key="2">
    <source>
        <dbReference type="Proteomes" id="UP000028252"/>
    </source>
</evidence>
<accession>A0A081G3R3</accession>
<protein>
    <submittedName>
        <fullName evidence="1">Uncharacterized protein</fullName>
    </submittedName>
</protein>
<dbReference type="PATRIC" id="fig|1232683.4.peg.370"/>
<name>A0A081G3R3_9GAMM</name>
<comment type="caution">
    <text evidence="1">The sequence shown here is derived from an EMBL/GenBank/DDBJ whole genome shotgun (WGS) entry which is preliminary data.</text>
</comment>
<dbReference type="Proteomes" id="UP000028252">
    <property type="component" value="Unassembled WGS sequence"/>
</dbReference>
<organism evidence="1 2">
    <name type="scientific">Marinobacterium lacunae</name>
    <dbReference type="NCBI Taxonomy" id="1232683"/>
    <lineage>
        <taxon>Bacteria</taxon>
        <taxon>Pseudomonadati</taxon>
        <taxon>Pseudomonadota</taxon>
        <taxon>Gammaproteobacteria</taxon>
        <taxon>Oceanospirillales</taxon>
        <taxon>Oceanospirillaceae</taxon>
        <taxon>Marinobacterium</taxon>
    </lineage>
</organism>
<dbReference type="EMBL" id="JMQN01000011">
    <property type="protein sequence ID" value="KEA65418.1"/>
    <property type="molecule type" value="Genomic_DNA"/>
</dbReference>
<gene>
    <name evidence="1" type="ORF">ADIMK_0375</name>
</gene>
<reference evidence="1 2" key="1">
    <citation type="submission" date="2014-04" db="EMBL/GenBank/DDBJ databases">
        <title>Marinobacterium kochiensis sp. nov., isolated from sediment sample collected from Kochi backwaters in Kerala, India.</title>
        <authorList>
            <person name="Singh A."/>
            <person name="Pinnaka A.K."/>
        </authorList>
    </citation>
    <scope>NUCLEOTIDE SEQUENCE [LARGE SCALE GENOMIC DNA]</scope>
    <source>
        <strain evidence="1 2">AK27</strain>
    </source>
</reference>
<evidence type="ECO:0000313" key="1">
    <source>
        <dbReference type="EMBL" id="KEA65418.1"/>
    </source>
</evidence>
<proteinExistence type="predicted"/>
<keyword evidence="2" id="KW-1185">Reference proteome</keyword>
<dbReference type="STRING" id="1232683.ADIMK_0375"/>